<dbReference type="SUPFAM" id="SSF48452">
    <property type="entry name" value="TPR-like"/>
    <property type="match status" value="1"/>
</dbReference>
<dbReference type="Pfam" id="PF20431">
    <property type="entry name" value="E_motif"/>
    <property type="match status" value="1"/>
</dbReference>
<feature type="domain" description="DYW" evidence="3">
    <location>
        <begin position="356"/>
        <end position="448"/>
    </location>
</feature>
<dbReference type="KEGG" id="smo:SELMODRAFT_119978"/>
<accession>D8SLM8</accession>
<dbReference type="Pfam" id="PF01535">
    <property type="entry name" value="PPR"/>
    <property type="match status" value="1"/>
</dbReference>
<evidence type="ECO:0000256" key="1">
    <source>
        <dbReference type="ARBA" id="ARBA00022737"/>
    </source>
</evidence>
<dbReference type="InParanoid" id="D8SLM8"/>
<dbReference type="NCBIfam" id="TIGR00756">
    <property type="entry name" value="PPR"/>
    <property type="match status" value="3"/>
</dbReference>
<dbReference type="FunFam" id="1.25.40.10:FF:000031">
    <property type="entry name" value="Pentatricopeptide repeat-containing protein mitochondrial"/>
    <property type="match status" value="1"/>
</dbReference>
<dbReference type="FunCoup" id="D8SLM8">
    <property type="interactions" value="388"/>
</dbReference>
<keyword evidence="1" id="KW-0677">Repeat</keyword>
<dbReference type="GO" id="GO:0003723">
    <property type="term" value="F:RNA binding"/>
    <property type="evidence" value="ECO:0007669"/>
    <property type="project" value="InterPro"/>
</dbReference>
<dbReference type="Proteomes" id="UP000001514">
    <property type="component" value="Unassembled WGS sequence"/>
</dbReference>
<name>D8SLM8_SELML</name>
<dbReference type="FunFam" id="1.25.40.10:FF:000227">
    <property type="entry name" value="Pentatricopeptide repeat-containing protein At3g13880"/>
    <property type="match status" value="1"/>
</dbReference>
<dbReference type="Gene3D" id="1.25.40.10">
    <property type="entry name" value="Tetratricopeptide repeat domain"/>
    <property type="match status" value="3"/>
</dbReference>
<dbReference type="InterPro" id="IPR011990">
    <property type="entry name" value="TPR-like_helical_dom_sf"/>
</dbReference>
<dbReference type="EMBL" id="GL377626">
    <property type="protein sequence ID" value="EFJ14800.1"/>
    <property type="molecule type" value="Genomic_DNA"/>
</dbReference>
<dbReference type="PANTHER" id="PTHR47926">
    <property type="entry name" value="PENTATRICOPEPTIDE REPEAT-CONTAINING PROTEIN"/>
    <property type="match status" value="1"/>
</dbReference>
<dbReference type="HOGENOM" id="CLU_002706_37_1_1"/>
<protein>
    <recommendedName>
        <fullName evidence="3">DYW domain-containing protein</fullName>
    </recommendedName>
</protein>
<dbReference type="Pfam" id="PF14432">
    <property type="entry name" value="DYW_deaminase"/>
    <property type="match status" value="1"/>
</dbReference>
<dbReference type="GO" id="GO:0008270">
    <property type="term" value="F:zinc ion binding"/>
    <property type="evidence" value="ECO:0007669"/>
    <property type="project" value="InterPro"/>
</dbReference>
<feature type="repeat" description="PPR" evidence="2">
    <location>
        <begin position="177"/>
        <end position="211"/>
    </location>
</feature>
<dbReference type="PROSITE" id="PS51375">
    <property type="entry name" value="PPR"/>
    <property type="match status" value="3"/>
</dbReference>
<dbReference type="GO" id="GO:0009451">
    <property type="term" value="P:RNA modification"/>
    <property type="evidence" value="ECO:0007669"/>
    <property type="project" value="InterPro"/>
</dbReference>
<organism evidence="5">
    <name type="scientific">Selaginella moellendorffii</name>
    <name type="common">Spikemoss</name>
    <dbReference type="NCBI Taxonomy" id="88036"/>
    <lineage>
        <taxon>Eukaryota</taxon>
        <taxon>Viridiplantae</taxon>
        <taxon>Streptophyta</taxon>
        <taxon>Embryophyta</taxon>
        <taxon>Tracheophyta</taxon>
        <taxon>Lycopodiopsida</taxon>
        <taxon>Selaginellales</taxon>
        <taxon>Selaginellaceae</taxon>
        <taxon>Selaginella</taxon>
    </lineage>
</organism>
<sequence length="448" mass="50091">MVEKVGLEAETVVGTSLVNMYGRCHSLGNARLVFERIPCKDAITWNAIVTAYAQDGYGKEALEIFQRMQQEGVKTGSATFISVLEACASTSALALGRVIHQNLVANGLDRELIVATALVNMYAKCGKLVEAREVFDQMEGMDVVAWTAIVAGSAQHGHIEESKDLMRRMELEGIKPNNVTFLSLVFACSHSGYLDEARDCFIAMADHGFFPLPEHFRCVIDLLGRGGRLEEAQEVIDTMPFEPGLTAWLTMLSACRLQKDVLRAEIAAEKCYEIEPTRPSAYLLMSNLYAALERWDDVKKVRRLMERRGVKKEPGLSCIEVKNRLHEFGAANKSHPQKDLIYEELRKLTLEIKEAGYVPDTSLVLHNVDEETKQATLFHHSERLAVVYGLINTPPGTSLCVVNNLRMCSDCHTAFKYISTISNREIVVRDANRFHTFATGGCSCKDYW</sequence>
<evidence type="ECO:0000313" key="4">
    <source>
        <dbReference type="EMBL" id="EFJ14800.1"/>
    </source>
</evidence>
<evidence type="ECO:0000256" key="2">
    <source>
        <dbReference type="PROSITE-ProRule" id="PRU00708"/>
    </source>
</evidence>
<feature type="repeat" description="PPR" evidence="2">
    <location>
        <begin position="142"/>
        <end position="176"/>
    </location>
</feature>
<dbReference type="PANTHER" id="PTHR47926:SF533">
    <property type="entry name" value="DYW DOMAIN-CONTAINING PROTEIN"/>
    <property type="match status" value="1"/>
</dbReference>
<dbReference type="Pfam" id="PF13041">
    <property type="entry name" value="PPR_2"/>
    <property type="match status" value="2"/>
</dbReference>
<dbReference type="Gramene" id="EFJ14800">
    <property type="protein sequence ID" value="EFJ14800"/>
    <property type="gene ID" value="SELMODRAFT_119978"/>
</dbReference>
<feature type="repeat" description="PPR" evidence="2">
    <location>
        <begin position="41"/>
        <end position="75"/>
    </location>
</feature>
<dbReference type="InterPro" id="IPR046960">
    <property type="entry name" value="PPR_At4g14850-like_plant"/>
</dbReference>
<evidence type="ECO:0000259" key="3">
    <source>
        <dbReference type="Pfam" id="PF14432"/>
    </source>
</evidence>
<dbReference type="eggNOG" id="KOG4197">
    <property type="taxonomic scope" value="Eukaryota"/>
</dbReference>
<evidence type="ECO:0000313" key="5">
    <source>
        <dbReference type="Proteomes" id="UP000001514"/>
    </source>
</evidence>
<dbReference type="OMA" id="NCIDEAY"/>
<keyword evidence="5" id="KW-1185">Reference proteome</keyword>
<proteinExistence type="predicted"/>
<gene>
    <name evidence="4" type="ORF">SELMODRAFT_119978</name>
</gene>
<dbReference type="AlphaFoldDB" id="D8SLM8"/>
<dbReference type="FunFam" id="1.25.40.10:FF:000366">
    <property type="entry name" value="Pentatricopeptide (PPR) repeat-containing protein"/>
    <property type="match status" value="1"/>
</dbReference>
<reference evidence="4 5" key="1">
    <citation type="journal article" date="2011" name="Science">
        <title>The Selaginella genome identifies genetic changes associated with the evolution of vascular plants.</title>
        <authorList>
            <person name="Banks J.A."/>
            <person name="Nishiyama T."/>
            <person name="Hasebe M."/>
            <person name="Bowman J.L."/>
            <person name="Gribskov M."/>
            <person name="dePamphilis C."/>
            <person name="Albert V.A."/>
            <person name="Aono N."/>
            <person name="Aoyama T."/>
            <person name="Ambrose B.A."/>
            <person name="Ashton N.W."/>
            <person name="Axtell M.J."/>
            <person name="Barker E."/>
            <person name="Barker M.S."/>
            <person name="Bennetzen J.L."/>
            <person name="Bonawitz N.D."/>
            <person name="Chapple C."/>
            <person name="Cheng C."/>
            <person name="Correa L.G."/>
            <person name="Dacre M."/>
            <person name="DeBarry J."/>
            <person name="Dreyer I."/>
            <person name="Elias M."/>
            <person name="Engstrom E.M."/>
            <person name="Estelle M."/>
            <person name="Feng L."/>
            <person name="Finet C."/>
            <person name="Floyd S.K."/>
            <person name="Frommer W.B."/>
            <person name="Fujita T."/>
            <person name="Gramzow L."/>
            <person name="Gutensohn M."/>
            <person name="Harholt J."/>
            <person name="Hattori M."/>
            <person name="Heyl A."/>
            <person name="Hirai T."/>
            <person name="Hiwatashi Y."/>
            <person name="Ishikawa M."/>
            <person name="Iwata M."/>
            <person name="Karol K.G."/>
            <person name="Koehler B."/>
            <person name="Kolukisaoglu U."/>
            <person name="Kubo M."/>
            <person name="Kurata T."/>
            <person name="Lalonde S."/>
            <person name="Li K."/>
            <person name="Li Y."/>
            <person name="Litt A."/>
            <person name="Lyons E."/>
            <person name="Manning G."/>
            <person name="Maruyama T."/>
            <person name="Michael T.P."/>
            <person name="Mikami K."/>
            <person name="Miyazaki S."/>
            <person name="Morinaga S."/>
            <person name="Murata T."/>
            <person name="Mueller-Roeber B."/>
            <person name="Nelson D.R."/>
            <person name="Obara M."/>
            <person name="Oguri Y."/>
            <person name="Olmstead R.G."/>
            <person name="Onodera N."/>
            <person name="Petersen B.L."/>
            <person name="Pils B."/>
            <person name="Prigge M."/>
            <person name="Rensing S.A."/>
            <person name="Riano-Pachon D.M."/>
            <person name="Roberts A.W."/>
            <person name="Sato Y."/>
            <person name="Scheller H.V."/>
            <person name="Schulz B."/>
            <person name="Schulz C."/>
            <person name="Shakirov E.V."/>
            <person name="Shibagaki N."/>
            <person name="Shinohara N."/>
            <person name="Shippen D.E."/>
            <person name="Soerensen I."/>
            <person name="Sotooka R."/>
            <person name="Sugimoto N."/>
            <person name="Sugita M."/>
            <person name="Sumikawa N."/>
            <person name="Tanurdzic M."/>
            <person name="Theissen G."/>
            <person name="Ulvskov P."/>
            <person name="Wakazuki S."/>
            <person name="Weng J.K."/>
            <person name="Willats W.W."/>
            <person name="Wipf D."/>
            <person name="Wolf P.G."/>
            <person name="Yang L."/>
            <person name="Zimmer A.D."/>
            <person name="Zhu Q."/>
            <person name="Mitros T."/>
            <person name="Hellsten U."/>
            <person name="Loque D."/>
            <person name="Otillar R."/>
            <person name="Salamov A."/>
            <person name="Schmutz J."/>
            <person name="Shapiro H."/>
            <person name="Lindquist E."/>
            <person name="Lucas S."/>
            <person name="Rokhsar D."/>
            <person name="Grigoriev I.V."/>
        </authorList>
    </citation>
    <scope>NUCLEOTIDE SEQUENCE [LARGE SCALE GENOMIC DNA]</scope>
</reference>
<dbReference type="InterPro" id="IPR002885">
    <property type="entry name" value="PPR_rpt"/>
</dbReference>
<dbReference type="InterPro" id="IPR046848">
    <property type="entry name" value="E_motif"/>
</dbReference>
<dbReference type="InterPro" id="IPR032867">
    <property type="entry name" value="DYW_dom"/>
</dbReference>